<protein>
    <submittedName>
        <fullName evidence="2">Uncharacterized protein</fullName>
    </submittedName>
</protein>
<name>A0A6J4PV52_9PSEU</name>
<dbReference type="AlphaFoldDB" id="A0A6J4PV52"/>
<proteinExistence type="predicted"/>
<evidence type="ECO:0000256" key="1">
    <source>
        <dbReference type="SAM" id="MobiDB-lite"/>
    </source>
</evidence>
<gene>
    <name evidence="2" type="ORF">AVDCRST_MAG66-3019</name>
</gene>
<accession>A0A6J4PV52</accession>
<reference evidence="2" key="1">
    <citation type="submission" date="2020-02" db="EMBL/GenBank/DDBJ databases">
        <authorList>
            <person name="Meier V. D."/>
        </authorList>
    </citation>
    <scope>NUCLEOTIDE SEQUENCE</scope>
    <source>
        <strain evidence="2">AVDCRST_MAG66</strain>
    </source>
</reference>
<evidence type="ECO:0000313" key="2">
    <source>
        <dbReference type="EMBL" id="CAA9426904.1"/>
    </source>
</evidence>
<feature type="compositionally biased region" description="Polar residues" evidence="1">
    <location>
        <begin position="184"/>
        <end position="201"/>
    </location>
</feature>
<organism evidence="2">
    <name type="scientific">uncultured Pseudonocardia sp</name>
    <dbReference type="NCBI Taxonomy" id="211455"/>
    <lineage>
        <taxon>Bacteria</taxon>
        <taxon>Bacillati</taxon>
        <taxon>Actinomycetota</taxon>
        <taxon>Actinomycetes</taxon>
        <taxon>Pseudonocardiales</taxon>
        <taxon>Pseudonocardiaceae</taxon>
        <taxon>Pseudonocardia</taxon>
        <taxon>environmental samples</taxon>
    </lineage>
</organism>
<feature type="region of interest" description="Disordered" evidence="1">
    <location>
        <begin position="89"/>
        <end position="223"/>
    </location>
</feature>
<dbReference type="EMBL" id="CADCUS010000439">
    <property type="protein sequence ID" value="CAA9426904.1"/>
    <property type="molecule type" value="Genomic_DNA"/>
</dbReference>
<feature type="compositionally biased region" description="Basic and acidic residues" evidence="1">
    <location>
        <begin position="121"/>
        <end position="132"/>
    </location>
</feature>
<sequence>MTSCPWALLRMALVGARHDPHAPRAHAAAGLDAAAGHRGGGGFRRPAVVEAGEPADFPRALRDALFLADAVDRCRLGRVGRRVVRKRLRSSTVGGAGPGAAGIRRGVDGGAAAATAGGDGPAERGSDERESSVRPSPASAGVLVPPALTASASLPTGDRAGSPASTDPQVRTPVVVQIDFAPTHGQSKGTGTVLDRSSVSPSLPIPASPGRHARPLHRCEPHR</sequence>